<gene>
    <name evidence="1" type="ORF">CK820_G0015210</name>
</gene>
<dbReference type="AlphaFoldDB" id="A0A2J8N3U7"/>
<reference evidence="1 2" key="1">
    <citation type="submission" date="2017-12" db="EMBL/GenBank/DDBJ databases">
        <title>High-resolution comparative analysis of great ape genomes.</title>
        <authorList>
            <person name="Pollen A."/>
            <person name="Hastie A."/>
            <person name="Hormozdiari F."/>
            <person name="Dougherty M."/>
            <person name="Liu R."/>
            <person name="Chaisson M."/>
            <person name="Hoppe E."/>
            <person name="Hill C."/>
            <person name="Pang A."/>
            <person name="Hillier L."/>
            <person name="Baker C."/>
            <person name="Armstrong J."/>
            <person name="Shendure J."/>
            <person name="Paten B."/>
            <person name="Wilson R."/>
            <person name="Chao H."/>
            <person name="Schneider V."/>
            <person name="Ventura M."/>
            <person name="Kronenberg Z."/>
            <person name="Murali S."/>
            <person name="Gordon D."/>
            <person name="Cantsilieris S."/>
            <person name="Munson K."/>
            <person name="Nelson B."/>
            <person name="Raja A."/>
            <person name="Underwood J."/>
            <person name="Diekhans M."/>
            <person name="Fiddes I."/>
            <person name="Haussler D."/>
            <person name="Eichler E."/>
        </authorList>
    </citation>
    <scope>NUCLEOTIDE SEQUENCE [LARGE SCALE GENOMIC DNA]</scope>
    <source>
        <strain evidence="1">Yerkes chimp pedigree #C0471</strain>
    </source>
</reference>
<accession>A0A2J8N3U7</accession>
<organism evidence="1 2">
    <name type="scientific">Pan troglodytes</name>
    <name type="common">Chimpanzee</name>
    <dbReference type="NCBI Taxonomy" id="9598"/>
    <lineage>
        <taxon>Eukaryota</taxon>
        <taxon>Metazoa</taxon>
        <taxon>Chordata</taxon>
        <taxon>Craniata</taxon>
        <taxon>Vertebrata</taxon>
        <taxon>Euteleostomi</taxon>
        <taxon>Mammalia</taxon>
        <taxon>Eutheria</taxon>
        <taxon>Euarchontoglires</taxon>
        <taxon>Primates</taxon>
        <taxon>Haplorrhini</taxon>
        <taxon>Catarrhini</taxon>
        <taxon>Hominidae</taxon>
        <taxon>Pan</taxon>
    </lineage>
</organism>
<dbReference type="EMBL" id="NBAG03000238">
    <property type="protein sequence ID" value="PNI66446.1"/>
    <property type="molecule type" value="Genomic_DNA"/>
</dbReference>
<evidence type="ECO:0000313" key="1">
    <source>
        <dbReference type="EMBL" id="PNI66446.1"/>
    </source>
</evidence>
<sequence length="37" mass="3799">MFLYPAGFSFASLKSGTCACTQTGRAGEAGGLRKARS</sequence>
<evidence type="ECO:0000313" key="2">
    <source>
        <dbReference type="Proteomes" id="UP000236370"/>
    </source>
</evidence>
<proteinExistence type="predicted"/>
<name>A0A2J8N3U7_PANTR</name>
<dbReference type="Proteomes" id="UP000236370">
    <property type="component" value="Unassembled WGS sequence"/>
</dbReference>
<protein>
    <submittedName>
        <fullName evidence="1">UGP2 isoform 23</fullName>
    </submittedName>
</protein>
<comment type="caution">
    <text evidence="1">The sequence shown here is derived from an EMBL/GenBank/DDBJ whole genome shotgun (WGS) entry which is preliminary data.</text>
</comment>